<dbReference type="AlphaFoldDB" id="A0A847VE45"/>
<evidence type="ECO:0000313" key="1">
    <source>
        <dbReference type="EMBL" id="NLZ24617.1"/>
    </source>
</evidence>
<dbReference type="EMBL" id="JAAZIL010000064">
    <property type="protein sequence ID" value="NLZ24617.1"/>
    <property type="molecule type" value="Genomic_DNA"/>
</dbReference>
<dbReference type="Gene3D" id="1.10.10.10">
    <property type="entry name" value="Winged helix-like DNA-binding domain superfamily/Winged helix DNA-binding domain"/>
    <property type="match status" value="1"/>
</dbReference>
<comment type="caution">
    <text evidence="1">The sequence shown here is derived from an EMBL/GenBank/DDBJ whole genome shotgun (WGS) entry which is preliminary data.</text>
</comment>
<dbReference type="InterPro" id="IPR036388">
    <property type="entry name" value="WH-like_DNA-bd_sf"/>
</dbReference>
<sequence length="184" mass="21740">MISEVDIDLVCINIIPFSKEVLNLILTIKRKRLDTRIFCVLPDKKEIILSCISHGIDDFILNDSYNKLSFTCRVERLLHDKPFLKLDIKYFNNIYLNLVSGEMYLRGKMIRLTGFECVFLDYIIEKNGICNLIHFAKYYNHINKKNISTKCLIVYINRLKRKIYTLTGEKIIKSRYGYGYYLDA</sequence>
<reference evidence="1 2" key="1">
    <citation type="journal article" date="2020" name="Biotechnol. Biofuels">
        <title>New insights from the biogas microbiome by comprehensive genome-resolved metagenomics of nearly 1600 species originating from multiple anaerobic digesters.</title>
        <authorList>
            <person name="Campanaro S."/>
            <person name="Treu L."/>
            <person name="Rodriguez-R L.M."/>
            <person name="Kovalovszki A."/>
            <person name="Ziels R.M."/>
            <person name="Maus I."/>
            <person name="Zhu X."/>
            <person name="Kougias P.G."/>
            <person name="Basile A."/>
            <person name="Luo G."/>
            <person name="Schluter A."/>
            <person name="Konstantinidis K.T."/>
            <person name="Angelidaki I."/>
        </authorList>
    </citation>
    <scope>NUCLEOTIDE SEQUENCE [LARGE SCALE GENOMIC DNA]</scope>
    <source>
        <strain evidence="1">AS19jrsBPTG_9</strain>
    </source>
</reference>
<gene>
    <name evidence="1" type="ORF">GX888_02660</name>
</gene>
<name>A0A847VE45_9BACT</name>
<dbReference type="Proteomes" id="UP000564033">
    <property type="component" value="Unassembled WGS sequence"/>
</dbReference>
<organism evidence="1 2">
    <name type="scientific">Candidatus Dojkabacteria bacterium</name>
    <dbReference type="NCBI Taxonomy" id="2099670"/>
    <lineage>
        <taxon>Bacteria</taxon>
        <taxon>Candidatus Dojkabacteria</taxon>
    </lineage>
</organism>
<evidence type="ECO:0000313" key="2">
    <source>
        <dbReference type="Proteomes" id="UP000564033"/>
    </source>
</evidence>
<dbReference type="SUPFAM" id="SSF46894">
    <property type="entry name" value="C-terminal effector domain of the bipartite response regulators"/>
    <property type="match status" value="1"/>
</dbReference>
<dbReference type="GO" id="GO:0006355">
    <property type="term" value="P:regulation of DNA-templated transcription"/>
    <property type="evidence" value="ECO:0007669"/>
    <property type="project" value="InterPro"/>
</dbReference>
<accession>A0A847VE45</accession>
<protein>
    <recommendedName>
        <fullName evidence="3">DNA-binding response regulator</fullName>
    </recommendedName>
</protein>
<dbReference type="GO" id="GO:0003677">
    <property type="term" value="F:DNA binding"/>
    <property type="evidence" value="ECO:0007669"/>
    <property type="project" value="InterPro"/>
</dbReference>
<proteinExistence type="predicted"/>
<evidence type="ECO:0008006" key="3">
    <source>
        <dbReference type="Google" id="ProtNLM"/>
    </source>
</evidence>
<dbReference type="InterPro" id="IPR016032">
    <property type="entry name" value="Sig_transdc_resp-reg_C-effctor"/>
</dbReference>